<dbReference type="AlphaFoldDB" id="A0A6A6VKY5"/>
<gene>
    <name evidence="3" type="ORF">M011DRAFT_474834</name>
</gene>
<name>A0A6A6VKY5_9PLEO</name>
<keyword evidence="1" id="KW-0175">Coiled coil</keyword>
<keyword evidence="4" id="KW-1185">Reference proteome</keyword>
<dbReference type="Proteomes" id="UP000799440">
    <property type="component" value="Unassembled WGS sequence"/>
</dbReference>
<evidence type="ECO:0000313" key="3">
    <source>
        <dbReference type="EMBL" id="KAF2750384.1"/>
    </source>
</evidence>
<feature type="region of interest" description="Disordered" evidence="2">
    <location>
        <begin position="1"/>
        <end position="22"/>
    </location>
</feature>
<accession>A0A6A6VKY5</accession>
<protein>
    <submittedName>
        <fullName evidence="3">Uncharacterized protein</fullName>
    </submittedName>
</protein>
<sequence length="149" mass="16947">MTPHSKHARASSAATISERHKDLSFTTDAERAKLLHTRASLNAYLSTVLEARDRLESLVDTIRMLQEDADLMLKELPVFDNRTERWSVVDGEGVRHVMSMDDAWKRLGIGNRDRGRLGRQLEFVREMVGKVRKYAMVDVEALLRGVGGR</sequence>
<evidence type="ECO:0000256" key="1">
    <source>
        <dbReference type="SAM" id="Coils"/>
    </source>
</evidence>
<evidence type="ECO:0000313" key="4">
    <source>
        <dbReference type="Proteomes" id="UP000799440"/>
    </source>
</evidence>
<evidence type="ECO:0000256" key="2">
    <source>
        <dbReference type="SAM" id="MobiDB-lite"/>
    </source>
</evidence>
<proteinExistence type="predicted"/>
<organism evidence="3 4">
    <name type="scientific">Sporormia fimetaria CBS 119925</name>
    <dbReference type="NCBI Taxonomy" id="1340428"/>
    <lineage>
        <taxon>Eukaryota</taxon>
        <taxon>Fungi</taxon>
        <taxon>Dikarya</taxon>
        <taxon>Ascomycota</taxon>
        <taxon>Pezizomycotina</taxon>
        <taxon>Dothideomycetes</taxon>
        <taxon>Pleosporomycetidae</taxon>
        <taxon>Pleosporales</taxon>
        <taxon>Sporormiaceae</taxon>
        <taxon>Sporormia</taxon>
    </lineage>
</organism>
<reference evidence="3" key="1">
    <citation type="journal article" date="2020" name="Stud. Mycol.">
        <title>101 Dothideomycetes genomes: a test case for predicting lifestyles and emergence of pathogens.</title>
        <authorList>
            <person name="Haridas S."/>
            <person name="Albert R."/>
            <person name="Binder M."/>
            <person name="Bloem J."/>
            <person name="Labutti K."/>
            <person name="Salamov A."/>
            <person name="Andreopoulos B."/>
            <person name="Baker S."/>
            <person name="Barry K."/>
            <person name="Bills G."/>
            <person name="Bluhm B."/>
            <person name="Cannon C."/>
            <person name="Castanera R."/>
            <person name="Culley D."/>
            <person name="Daum C."/>
            <person name="Ezra D."/>
            <person name="Gonzalez J."/>
            <person name="Henrissat B."/>
            <person name="Kuo A."/>
            <person name="Liang C."/>
            <person name="Lipzen A."/>
            <person name="Lutzoni F."/>
            <person name="Magnuson J."/>
            <person name="Mondo S."/>
            <person name="Nolan M."/>
            <person name="Ohm R."/>
            <person name="Pangilinan J."/>
            <person name="Park H.-J."/>
            <person name="Ramirez L."/>
            <person name="Alfaro M."/>
            <person name="Sun H."/>
            <person name="Tritt A."/>
            <person name="Yoshinaga Y."/>
            <person name="Zwiers L.-H."/>
            <person name="Turgeon B."/>
            <person name="Goodwin S."/>
            <person name="Spatafora J."/>
            <person name="Crous P."/>
            <person name="Grigoriev I."/>
        </authorList>
    </citation>
    <scope>NUCLEOTIDE SEQUENCE</scope>
    <source>
        <strain evidence="3">CBS 119925</strain>
    </source>
</reference>
<feature type="coiled-coil region" evidence="1">
    <location>
        <begin position="48"/>
        <end position="75"/>
    </location>
</feature>
<dbReference type="EMBL" id="MU006564">
    <property type="protein sequence ID" value="KAF2750384.1"/>
    <property type="molecule type" value="Genomic_DNA"/>
</dbReference>